<evidence type="ECO:0000256" key="1">
    <source>
        <dbReference type="SAM" id="MobiDB-lite"/>
    </source>
</evidence>
<dbReference type="EMBL" id="AP022590">
    <property type="protein sequence ID" value="BBY36850.1"/>
    <property type="molecule type" value="Genomic_DNA"/>
</dbReference>
<feature type="region of interest" description="Disordered" evidence="1">
    <location>
        <begin position="60"/>
        <end position="83"/>
    </location>
</feature>
<keyword evidence="3" id="KW-1185">Reference proteome</keyword>
<gene>
    <name evidence="2" type="ORF">MMAN_09840</name>
</gene>
<organism evidence="2 3">
    <name type="scientific">Mycobacterium mantenii</name>
    <dbReference type="NCBI Taxonomy" id="560555"/>
    <lineage>
        <taxon>Bacteria</taxon>
        <taxon>Bacillati</taxon>
        <taxon>Actinomycetota</taxon>
        <taxon>Actinomycetes</taxon>
        <taxon>Mycobacteriales</taxon>
        <taxon>Mycobacteriaceae</taxon>
        <taxon>Mycobacterium</taxon>
        <taxon>Mycobacterium avium complex (MAC)</taxon>
    </lineage>
</organism>
<name>A0ABM7JMU6_MYCNT</name>
<protein>
    <submittedName>
        <fullName evidence="2">Uncharacterized protein</fullName>
    </submittedName>
</protein>
<dbReference type="Proteomes" id="UP000465812">
    <property type="component" value="Chromosome"/>
</dbReference>
<proteinExistence type="predicted"/>
<evidence type="ECO:0000313" key="2">
    <source>
        <dbReference type="EMBL" id="BBY36850.1"/>
    </source>
</evidence>
<accession>A0ABM7JMU6</accession>
<sequence>MCEQSTLTFALPAPFALQSLTLVSAGGPSGFVNCMIATTSAKIVAIAPIPAQIPCDKTQPILRPTTPCGAGEPPVGRSAGSEEFPEFDDITWRSSKSNELATAVFSVMDTSIRYQ</sequence>
<evidence type="ECO:0000313" key="3">
    <source>
        <dbReference type="Proteomes" id="UP000465812"/>
    </source>
</evidence>
<reference evidence="2 3" key="1">
    <citation type="journal article" date="2019" name="Emerg. Microbes Infect.">
        <title>Comprehensive subspecies identification of 175 nontuberculous mycobacteria species based on 7547 genomic profiles.</title>
        <authorList>
            <person name="Matsumoto Y."/>
            <person name="Kinjo T."/>
            <person name="Motooka D."/>
            <person name="Nabeya D."/>
            <person name="Jung N."/>
            <person name="Uechi K."/>
            <person name="Horii T."/>
            <person name="Iida T."/>
            <person name="Fujita J."/>
            <person name="Nakamura S."/>
        </authorList>
    </citation>
    <scope>NUCLEOTIDE SEQUENCE [LARGE SCALE GENOMIC DNA]</scope>
    <source>
        <strain evidence="2 3">JCM 18113</strain>
    </source>
</reference>